<keyword evidence="4 7" id="KW-0812">Transmembrane</keyword>
<evidence type="ECO:0000313" key="10">
    <source>
        <dbReference type="Proteomes" id="UP000183417"/>
    </source>
</evidence>
<sequence>MSRADCIVGIPSQAPGDWRARALLLACSAPAVAFFAAFWLLPAGLLLALPAREGWRTYFATLTDALYLQSLLQTLALSLAVTVATLLIGAVMGIALARHRFTGRGLLLSLLTLPLSFPGVIIGFFIILLGGRQGALADLSVALGGERITFAYGLLGLFLGYLYFSLPRAIASYTAAAEALDPHLEEAARSLGGNGWSVARDVWWPQLLPTTLACGAIVFATSVGAFGTAFTLSSKFEVLPITIYNEFTNYANFALAASLSISLGLITWLVLWLSRRWAGPAATGV</sequence>
<dbReference type="Gene3D" id="1.10.3720.10">
    <property type="entry name" value="MetI-like"/>
    <property type="match status" value="1"/>
</dbReference>
<accession>A0A1H3U4I1</accession>
<dbReference type="CDD" id="cd06261">
    <property type="entry name" value="TM_PBP2"/>
    <property type="match status" value="1"/>
</dbReference>
<feature type="domain" description="ABC transmembrane type-1" evidence="8">
    <location>
        <begin position="71"/>
        <end position="274"/>
    </location>
</feature>
<dbReference type="Pfam" id="PF00528">
    <property type="entry name" value="BPD_transp_1"/>
    <property type="match status" value="1"/>
</dbReference>
<dbReference type="EMBL" id="FNPE01000037">
    <property type="protein sequence ID" value="SDZ57360.1"/>
    <property type="molecule type" value="Genomic_DNA"/>
</dbReference>
<keyword evidence="3" id="KW-1003">Cell membrane</keyword>
<evidence type="ECO:0000313" key="9">
    <source>
        <dbReference type="EMBL" id="SDZ57360.1"/>
    </source>
</evidence>
<keyword evidence="6 7" id="KW-0472">Membrane</keyword>
<name>A0A1H3U4I1_9BURK</name>
<organism evidence="9 10">
    <name type="scientific">Delftia lacustris</name>
    <dbReference type="NCBI Taxonomy" id="558537"/>
    <lineage>
        <taxon>Bacteria</taxon>
        <taxon>Pseudomonadati</taxon>
        <taxon>Pseudomonadota</taxon>
        <taxon>Betaproteobacteria</taxon>
        <taxon>Burkholderiales</taxon>
        <taxon>Comamonadaceae</taxon>
        <taxon>Delftia</taxon>
    </lineage>
</organism>
<comment type="subcellular location">
    <subcellularLocation>
        <location evidence="1 7">Cell membrane</location>
        <topology evidence="1 7">Multi-pass membrane protein</topology>
    </subcellularLocation>
</comment>
<evidence type="ECO:0000256" key="4">
    <source>
        <dbReference type="ARBA" id="ARBA00022692"/>
    </source>
</evidence>
<evidence type="ECO:0000256" key="7">
    <source>
        <dbReference type="RuleBase" id="RU363032"/>
    </source>
</evidence>
<reference evidence="9 10" key="1">
    <citation type="submission" date="2016-10" db="EMBL/GenBank/DDBJ databases">
        <authorList>
            <person name="de Groot N.N."/>
        </authorList>
    </citation>
    <scope>NUCLEOTIDE SEQUENCE [LARGE SCALE GENOMIC DNA]</scope>
    <source>
        <strain evidence="9 10">LMG 24775</strain>
    </source>
</reference>
<dbReference type="GO" id="GO:0005886">
    <property type="term" value="C:plasma membrane"/>
    <property type="evidence" value="ECO:0007669"/>
    <property type="project" value="UniProtKB-SubCell"/>
</dbReference>
<feature type="transmembrane region" description="Helical" evidence="7">
    <location>
        <begin position="71"/>
        <end position="94"/>
    </location>
</feature>
<dbReference type="RefSeq" id="WP_074923921.1">
    <property type="nucleotide sequence ID" value="NZ_CP141274.1"/>
</dbReference>
<gene>
    <name evidence="9" type="ORF">SAMN05421547_13727</name>
</gene>
<evidence type="ECO:0000256" key="6">
    <source>
        <dbReference type="ARBA" id="ARBA00023136"/>
    </source>
</evidence>
<feature type="transmembrane region" description="Helical" evidence="7">
    <location>
        <begin position="22"/>
        <end position="51"/>
    </location>
</feature>
<evidence type="ECO:0000256" key="5">
    <source>
        <dbReference type="ARBA" id="ARBA00022989"/>
    </source>
</evidence>
<dbReference type="PROSITE" id="PS50928">
    <property type="entry name" value="ABC_TM1"/>
    <property type="match status" value="1"/>
</dbReference>
<keyword evidence="5 7" id="KW-1133">Transmembrane helix</keyword>
<evidence type="ECO:0000256" key="3">
    <source>
        <dbReference type="ARBA" id="ARBA00022475"/>
    </source>
</evidence>
<protein>
    <submittedName>
        <fullName evidence="9">Putative spermidine/putrescine transport system permease protein</fullName>
    </submittedName>
</protein>
<dbReference type="GO" id="GO:0055085">
    <property type="term" value="P:transmembrane transport"/>
    <property type="evidence" value="ECO:0007669"/>
    <property type="project" value="InterPro"/>
</dbReference>
<feature type="transmembrane region" description="Helical" evidence="7">
    <location>
        <begin position="250"/>
        <end position="273"/>
    </location>
</feature>
<dbReference type="SUPFAM" id="SSF161098">
    <property type="entry name" value="MetI-like"/>
    <property type="match status" value="1"/>
</dbReference>
<keyword evidence="2 7" id="KW-0813">Transport</keyword>
<evidence type="ECO:0000259" key="8">
    <source>
        <dbReference type="PROSITE" id="PS50928"/>
    </source>
</evidence>
<evidence type="ECO:0000256" key="1">
    <source>
        <dbReference type="ARBA" id="ARBA00004651"/>
    </source>
</evidence>
<dbReference type="InterPro" id="IPR000515">
    <property type="entry name" value="MetI-like"/>
</dbReference>
<feature type="transmembrane region" description="Helical" evidence="7">
    <location>
        <begin position="106"/>
        <end position="129"/>
    </location>
</feature>
<dbReference type="PANTHER" id="PTHR30183">
    <property type="entry name" value="MOLYBDENUM TRANSPORT SYSTEM PERMEASE PROTEIN MODB"/>
    <property type="match status" value="1"/>
</dbReference>
<dbReference type="InterPro" id="IPR035906">
    <property type="entry name" value="MetI-like_sf"/>
</dbReference>
<feature type="transmembrane region" description="Helical" evidence="7">
    <location>
        <begin position="207"/>
        <end position="230"/>
    </location>
</feature>
<dbReference type="PANTHER" id="PTHR30183:SF3">
    <property type="entry name" value="MOLYBDENUM TRANSPORT SYSTEM PERMEASE PROTEIN MODB"/>
    <property type="match status" value="1"/>
</dbReference>
<evidence type="ECO:0000256" key="2">
    <source>
        <dbReference type="ARBA" id="ARBA00022448"/>
    </source>
</evidence>
<feature type="transmembrane region" description="Helical" evidence="7">
    <location>
        <begin position="149"/>
        <end position="166"/>
    </location>
</feature>
<comment type="similarity">
    <text evidence="7">Belongs to the binding-protein-dependent transport system permease family.</text>
</comment>
<dbReference type="AlphaFoldDB" id="A0A1H3U4I1"/>
<dbReference type="Proteomes" id="UP000183417">
    <property type="component" value="Unassembled WGS sequence"/>
</dbReference>
<proteinExistence type="inferred from homology"/>
<dbReference type="GeneID" id="94693035"/>